<dbReference type="OMA" id="FDGMIAV"/>
<dbReference type="CDD" id="cd07973">
    <property type="entry name" value="Spt4"/>
    <property type="match status" value="1"/>
</dbReference>
<dbReference type="InterPro" id="IPR038510">
    <property type="entry name" value="Spt4_sf"/>
</dbReference>
<reference evidence="7 8" key="1">
    <citation type="journal article" date="2012" name="Nat. Genet.">
        <title>Plasmodium cynomolgi genome sequences provide insight into Plasmodium vivax and the monkey malaria clade.</title>
        <authorList>
            <person name="Tachibana S."/>
            <person name="Sullivan S.A."/>
            <person name="Kawai S."/>
            <person name="Nakamura S."/>
            <person name="Kim H.R."/>
            <person name="Goto N."/>
            <person name="Arisue N."/>
            <person name="Palacpac N.M.Q."/>
            <person name="Honma H."/>
            <person name="Yagi M."/>
            <person name="Tougan T."/>
            <person name="Katakai Y."/>
            <person name="Kaneko O."/>
            <person name="Mita T."/>
            <person name="Kita K."/>
            <person name="Yasutomi Y."/>
            <person name="Sutton P.L."/>
            <person name="Shakhbatyan R."/>
            <person name="Horii T."/>
            <person name="Yasunaga T."/>
            <person name="Barnwell J.W."/>
            <person name="Escalante A.A."/>
            <person name="Carlton J.M."/>
            <person name="Tanabe K."/>
        </authorList>
    </citation>
    <scope>NUCLEOTIDE SEQUENCE [LARGE SCALE GENOMIC DNA]</scope>
    <source>
        <strain evidence="7 8">B</strain>
    </source>
</reference>
<dbReference type="Proteomes" id="UP000006319">
    <property type="component" value="Chromosome 6"/>
</dbReference>
<keyword evidence="8" id="KW-1185">Reference proteome</keyword>
<dbReference type="VEuPathDB" id="PlasmoDB:PCYB_062420"/>
<sequence>MATPKGRKKSDKEKIDEPFSEHKDSSKKSRNTLQEDKALKLRACLSCRLLRTEAEVSTGAANRRDQAFYQNGCSNCKFLQMAGDRHRIHDCTTENFNGFMAITTPTKSWMAQYNDLSKYAPGFYALQVVGELPESIRDLKSNY</sequence>
<keyword evidence="3" id="KW-0804">Transcription</keyword>
<dbReference type="PANTHER" id="PTHR12882">
    <property type="entry name" value="SUPPRESSOR OF TY 4"/>
    <property type="match status" value="1"/>
</dbReference>
<feature type="domain" description="Spt4/RpoE2 zinc finger" evidence="6">
    <location>
        <begin position="41"/>
        <end position="129"/>
    </location>
</feature>
<dbReference type="GO" id="GO:0032044">
    <property type="term" value="C:DSIF complex"/>
    <property type="evidence" value="ECO:0007669"/>
    <property type="project" value="TreeGrafter"/>
</dbReference>
<protein>
    <submittedName>
        <fullName evidence="7">Transcription factor</fullName>
    </submittedName>
</protein>
<dbReference type="InterPro" id="IPR029040">
    <property type="entry name" value="RPABC4/Spt4"/>
</dbReference>
<dbReference type="PhylomeDB" id="K6UTU0"/>
<feature type="region of interest" description="Disordered" evidence="5">
    <location>
        <begin position="1"/>
        <end position="32"/>
    </location>
</feature>
<name>K6UTU0_PLACD</name>
<dbReference type="Gene3D" id="3.30.40.210">
    <property type="match status" value="1"/>
</dbReference>
<dbReference type="eggNOG" id="KOG3490">
    <property type="taxonomic scope" value="Eukaryota"/>
</dbReference>
<evidence type="ECO:0000256" key="5">
    <source>
        <dbReference type="SAM" id="MobiDB-lite"/>
    </source>
</evidence>
<comment type="subcellular location">
    <subcellularLocation>
        <location evidence="1">Nucleus</location>
    </subcellularLocation>
</comment>
<evidence type="ECO:0000313" key="8">
    <source>
        <dbReference type="Proteomes" id="UP000006319"/>
    </source>
</evidence>
<gene>
    <name evidence="7" type="ORF">PCYB_062420</name>
</gene>
<dbReference type="InterPro" id="IPR022800">
    <property type="entry name" value="Spt4/RpoE2_Znf"/>
</dbReference>
<evidence type="ECO:0000259" key="6">
    <source>
        <dbReference type="SMART" id="SM01389"/>
    </source>
</evidence>
<dbReference type="Pfam" id="PF06093">
    <property type="entry name" value="Spt4"/>
    <property type="match status" value="1"/>
</dbReference>
<dbReference type="GO" id="GO:0008270">
    <property type="term" value="F:zinc ion binding"/>
    <property type="evidence" value="ECO:0007669"/>
    <property type="project" value="InterPro"/>
</dbReference>
<feature type="compositionally biased region" description="Basic and acidic residues" evidence="5">
    <location>
        <begin position="10"/>
        <end position="32"/>
    </location>
</feature>
<accession>K6UTU0</accession>
<dbReference type="AlphaFoldDB" id="K6UTU0"/>
<dbReference type="GeneID" id="14691750"/>
<keyword evidence="4" id="KW-0539">Nucleus</keyword>
<dbReference type="EMBL" id="DF157098">
    <property type="protein sequence ID" value="GAB65510.1"/>
    <property type="molecule type" value="Genomic_DNA"/>
</dbReference>
<evidence type="ECO:0000256" key="1">
    <source>
        <dbReference type="ARBA" id="ARBA00004123"/>
    </source>
</evidence>
<dbReference type="GO" id="GO:0000993">
    <property type="term" value="F:RNA polymerase II complex binding"/>
    <property type="evidence" value="ECO:0007669"/>
    <property type="project" value="TreeGrafter"/>
</dbReference>
<dbReference type="RefSeq" id="XP_004221457.1">
    <property type="nucleotide sequence ID" value="XM_004221409.1"/>
</dbReference>
<dbReference type="FunFam" id="3.30.40.210:FF:000004">
    <property type="entry name" value="Transcription elongation factor SPT4"/>
    <property type="match status" value="1"/>
</dbReference>
<organism evidence="7 8">
    <name type="scientific">Plasmodium cynomolgi (strain B)</name>
    <dbReference type="NCBI Taxonomy" id="1120755"/>
    <lineage>
        <taxon>Eukaryota</taxon>
        <taxon>Sar</taxon>
        <taxon>Alveolata</taxon>
        <taxon>Apicomplexa</taxon>
        <taxon>Aconoidasida</taxon>
        <taxon>Haemosporida</taxon>
        <taxon>Plasmodiidae</taxon>
        <taxon>Plasmodium</taxon>
        <taxon>Plasmodium (Plasmodium)</taxon>
    </lineage>
</organism>
<dbReference type="GO" id="GO:0140673">
    <property type="term" value="P:transcription elongation-coupled chromatin remodeling"/>
    <property type="evidence" value="ECO:0007669"/>
    <property type="project" value="InterPro"/>
</dbReference>
<dbReference type="PANTHER" id="PTHR12882:SF1">
    <property type="entry name" value="TRANSCRIPTION ELONGATION FACTOR SPT4"/>
    <property type="match status" value="1"/>
</dbReference>
<dbReference type="InterPro" id="IPR009287">
    <property type="entry name" value="Spt4"/>
</dbReference>
<evidence type="ECO:0000313" key="7">
    <source>
        <dbReference type="EMBL" id="GAB65510.1"/>
    </source>
</evidence>
<dbReference type="SMART" id="SM01389">
    <property type="entry name" value="Spt4"/>
    <property type="match status" value="1"/>
</dbReference>
<comment type="similarity">
    <text evidence="2">Belongs to the SPT4 family.</text>
</comment>
<evidence type="ECO:0000256" key="2">
    <source>
        <dbReference type="ARBA" id="ARBA00010464"/>
    </source>
</evidence>
<dbReference type="GO" id="GO:0006355">
    <property type="term" value="P:regulation of DNA-templated transcription"/>
    <property type="evidence" value="ECO:0007669"/>
    <property type="project" value="InterPro"/>
</dbReference>
<dbReference type="SUPFAM" id="SSF63393">
    <property type="entry name" value="RNA polymerase subunits"/>
    <property type="match status" value="1"/>
</dbReference>
<dbReference type="KEGG" id="pcy:PCYB_062420"/>
<evidence type="ECO:0000256" key="3">
    <source>
        <dbReference type="ARBA" id="ARBA00023163"/>
    </source>
</evidence>
<proteinExistence type="inferred from homology"/>
<dbReference type="OrthoDB" id="248751at2759"/>
<evidence type="ECO:0000256" key="4">
    <source>
        <dbReference type="ARBA" id="ARBA00023242"/>
    </source>
</evidence>